<sequence>IVSRAHRMGATNTVHVEQFVMRGTGEEQMLELASDTSGIANERQALDAAAQEARRQATHQVGAGSSSTCPLPAASEDASGSRMNTLEGQGVRNLFFLRLRKVNMLELPKYENLDPQEHMAADVHHQAPSGTAAGPSRWQAQPPNDRHNAVAVTPESANGGVTA</sequence>
<feature type="non-terminal residue" evidence="2">
    <location>
        <position position="1"/>
    </location>
</feature>
<comment type="caution">
    <text evidence="2">The sequence shown here is derived from an EMBL/GenBank/DDBJ whole genome shotgun (WGS) entry which is preliminary data.</text>
</comment>
<dbReference type="InterPro" id="IPR027417">
    <property type="entry name" value="P-loop_NTPase"/>
</dbReference>
<accession>A0A6A0AJN8</accession>
<feature type="region of interest" description="Disordered" evidence="1">
    <location>
        <begin position="51"/>
        <end position="83"/>
    </location>
</feature>
<evidence type="ECO:0000313" key="2">
    <source>
        <dbReference type="EMBL" id="GFH32982.1"/>
    </source>
</evidence>
<protein>
    <submittedName>
        <fullName evidence="2">Uncharacterized protein</fullName>
    </submittedName>
</protein>
<name>A0A6A0AJN8_HAELA</name>
<organism evidence="2 3">
    <name type="scientific">Haematococcus lacustris</name>
    <name type="common">Green alga</name>
    <name type="synonym">Haematococcus pluvialis</name>
    <dbReference type="NCBI Taxonomy" id="44745"/>
    <lineage>
        <taxon>Eukaryota</taxon>
        <taxon>Viridiplantae</taxon>
        <taxon>Chlorophyta</taxon>
        <taxon>core chlorophytes</taxon>
        <taxon>Chlorophyceae</taxon>
        <taxon>CS clade</taxon>
        <taxon>Chlamydomonadales</taxon>
        <taxon>Haematococcaceae</taxon>
        <taxon>Haematococcus</taxon>
    </lineage>
</organism>
<dbReference type="EMBL" id="BLLF01007504">
    <property type="protein sequence ID" value="GFH32982.1"/>
    <property type="molecule type" value="Genomic_DNA"/>
</dbReference>
<dbReference type="Proteomes" id="UP000485058">
    <property type="component" value="Unassembled WGS sequence"/>
</dbReference>
<reference evidence="2 3" key="1">
    <citation type="submission" date="2020-02" db="EMBL/GenBank/DDBJ databases">
        <title>Draft genome sequence of Haematococcus lacustris strain NIES-144.</title>
        <authorList>
            <person name="Morimoto D."/>
            <person name="Nakagawa S."/>
            <person name="Yoshida T."/>
            <person name="Sawayama S."/>
        </authorList>
    </citation>
    <scope>NUCLEOTIDE SEQUENCE [LARGE SCALE GENOMIC DNA]</scope>
    <source>
        <strain evidence="2 3">NIES-144</strain>
    </source>
</reference>
<dbReference type="AlphaFoldDB" id="A0A6A0AJN8"/>
<gene>
    <name evidence="2" type="ORF">HaLaN_32289</name>
</gene>
<feature type="non-terminal residue" evidence="2">
    <location>
        <position position="163"/>
    </location>
</feature>
<keyword evidence="3" id="KW-1185">Reference proteome</keyword>
<feature type="region of interest" description="Disordered" evidence="1">
    <location>
        <begin position="121"/>
        <end position="163"/>
    </location>
</feature>
<dbReference type="Gene3D" id="3.40.50.300">
    <property type="entry name" value="P-loop containing nucleotide triphosphate hydrolases"/>
    <property type="match status" value="1"/>
</dbReference>
<evidence type="ECO:0000313" key="3">
    <source>
        <dbReference type="Proteomes" id="UP000485058"/>
    </source>
</evidence>
<evidence type="ECO:0000256" key="1">
    <source>
        <dbReference type="SAM" id="MobiDB-lite"/>
    </source>
</evidence>
<proteinExistence type="predicted"/>